<dbReference type="SUPFAM" id="SSF53067">
    <property type="entry name" value="Actin-like ATPase domain"/>
    <property type="match status" value="1"/>
</dbReference>
<evidence type="ECO:0000313" key="2">
    <source>
        <dbReference type="EMBL" id="EGF51389.1"/>
    </source>
</evidence>
<dbReference type="Gene3D" id="3.30.420.40">
    <property type="match status" value="2"/>
</dbReference>
<dbReference type="PANTHER" id="PTHR18964">
    <property type="entry name" value="ROK (REPRESSOR, ORF, KINASE) FAMILY"/>
    <property type="match status" value="1"/>
</dbReference>
<evidence type="ECO:0000256" key="1">
    <source>
        <dbReference type="ARBA" id="ARBA00006479"/>
    </source>
</evidence>
<evidence type="ECO:0000313" key="3">
    <source>
        <dbReference type="Proteomes" id="UP000010321"/>
    </source>
</evidence>
<dbReference type="EMBL" id="AFBM01000022">
    <property type="protein sequence ID" value="EGF51389.1"/>
    <property type="molecule type" value="Genomic_DNA"/>
</dbReference>
<organism evidence="2 3">
    <name type="scientific">Bacteroides clarus YIT 12056</name>
    <dbReference type="NCBI Taxonomy" id="762984"/>
    <lineage>
        <taxon>Bacteria</taxon>
        <taxon>Pseudomonadati</taxon>
        <taxon>Bacteroidota</taxon>
        <taxon>Bacteroidia</taxon>
        <taxon>Bacteroidales</taxon>
        <taxon>Bacteroidaceae</taxon>
        <taxon>Bacteroides</taxon>
    </lineage>
</organism>
<accession>A0ABN0CN29</accession>
<reference evidence="2 3" key="1">
    <citation type="submission" date="2011-02" db="EMBL/GenBank/DDBJ databases">
        <authorList>
            <person name="Weinstock G."/>
            <person name="Sodergren E."/>
            <person name="Clifton S."/>
            <person name="Fulton L."/>
            <person name="Fulton B."/>
            <person name="Courtney L."/>
            <person name="Fronick C."/>
            <person name="Harrison M."/>
            <person name="Strong C."/>
            <person name="Farmer C."/>
            <person name="Delahaunty K."/>
            <person name="Markovic C."/>
            <person name="Hall O."/>
            <person name="Minx P."/>
            <person name="Tomlinson C."/>
            <person name="Mitreva M."/>
            <person name="Hou S."/>
            <person name="Chen J."/>
            <person name="Wollam A."/>
            <person name="Pepin K.H."/>
            <person name="Johnson M."/>
            <person name="Bhonagiri V."/>
            <person name="Zhang X."/>
            <person name="Suruliraj S."/>
            <person name="Warren W."/>
            <person name="Chinwalla A."/>
            <person name="Mardis E.R."/>
            <person name="Wilson R.K."/>
        </authorList>
    </citation>
    <scope>NUCLEOTIDE SEQUENCE [LARGE SCALE GENOMIC DNA]</scope>
    <source>
        <strain evidence="2 3">YIT 12056</strain>
    </source>
</reference>
<keyword evidence="3" id="KW-1185">Reference proteome</keyword>
<dbReference type="InterPro" id="IPR043129">
    <property type="entry name" value="ATPase_NBD"/>
</dbReference>
<dbReference type="RefSeq" id="WP_009122012.1">
    <property type="nucleotide sequence ID" value="NZ_FQWK01000005.1"/>
</dbReference>
<name>A0ABN0CN29_9BACE</name>
<comment type="caution">
    <text evidence="2">The sequence shown here is derived from an EMBL/GenBank/DDBJ whole genome shotgun (WGS) entry which is preliminary data.</text>
</comment>
<gene>
    <name evidence="2" type="ORF">HMPREF9445_01880</name>
</gene>
<dbReference type="InterPro" id="IPR000600">
    <property type="entry name" value="ROK"/>
</dbReference>
<sequence>MHYIGIDLGGTIIKVGLVEDGKVVDVKKLDAGSKYGLMPRLDFIANAIDNLLLENNISSNELGGVFLAFPGIVNVRSKRIVSTNAKYDDAPSIDLQCWCCEHWNVPFAIDNDARAATVGEWQFGVAYGKKNVVMMTIGTGIGTGVILEGKLLYGQHYRAGSLGGHLIVNYQGRKCSCGNVGCVEAHASSFFLPQIIQENEFLSQNFRNDIANYNFKELFAQAAAGIVDAKLVIENCMDVWSAAIVNYIHAYDPQVVILGGGIMKSKDVILPYIRRKVNALAWCPDGKVEIMASILGDDAALIAAGYYFFK</sequence>
<dbReference type="Pfam" id="PF00480">
    <property type="entry name" value="ROK"/>
    <property type="match status" value="1"/>
</dbReference>
<dbReference type="GeneID" id="61676250"/>
<comment type="similarity">
    <text evidence="1">Belongs to the ROK (NagC/XylR) family.</text>
</comment>
<proteinExistence type="inferred from homology"/>
<protein>
    <submittedName>
        <fullName evidence="2">ROK family protein</fullName>
    </submittedName>
</protein>
<dbReference type="Proteomes" id="UP000010321">
    <property type="component" value="Unassembled WGS sequence"/>
</dbReference>
<dbReference type="PANTHER" id="PTHR18964:SF149">
    <property type="entry name" value="BIFUNCTIONAL UDP-N-ACETYLGLUCOSAMINE 2-EPIMERASE_N-ACETYLMANNOSAMINE KINASE"/>
    <property type="match status" value="1"/>
</dbReference>